<organism evidence="1 2">
    <name type="scientific">Trifolium medium</name>
    <dbReference type="NCBI Taxonomy" id="97028"/>
    <lineage>
        <taxon>Eukaryota</taxon>
        <taxon>Viridiplantae</taxon>
        <taxon>Streptophyta</taxon>
        <taxon>Embryophyta</taxon>
        <taxon>Tracheophyta</taxon>
        <taxon>Spermatophyta</taxon>
        <taxon>Magnoliopsida</taxon>
        <taxon>eudicotyledons</taxon>
        <taxon>Gunneridae</taxon>
        <taxon>Pentapetalae</taxon>
        <taxon>rosids</taxon>
        <taxon>fabids</taxon>
        <taxon>Fabales</taxon>
        <taxon>Fabaceae</taxon>
        <taxon>Papilionoideae</taxon>
        <taxon>50 kb inversion clade</taxon>
        <taxon>NPAAA clade</taxon>
        <taxon>Hologalegina</taxon>
        <taxon>IRL clade</taxon>
        <taxon>Trifolieae</taxon>
        <taxon>Trifolium</taxon>
    </lineage>
</organism>
<name>A0A392RSH9_9FABA</name>
<protein>
    <submittedName>
        <fullName evidence="1">Uncharacterized protein</fullName>
    </submittedName>
</protein>
<dbReference type="AlphaFoldDB" id="A0A392RSH9"/>
<sequence>MNLLEKKYDNPFSHIINQPSCFSCVFGRRVSCLHVFAAFPTASSCHLRCVVDCLITRRRVFAAFWYTVSPVVVFPTTAYPAAASPVTLNKNRQVGGGGGLVHD</sequence>
<comment type="caution">
    <text evidence="1">The sequence shown here is derived from an EMBL/GenBank/DDBJ whole genome shotgun (WGS) entry which is preliminary data.</text>
</comment>
<keyword evidence="2" id="KW-1185">Reference proteome</keyword>
<accession>A0A392RSH9</accession>
<dbReference type="Proteomes" id="UP000265520">
    <property type="component" value="Unassembled WGS sequence"/>
</dbReference>
<evidence type="ECO:0000313" key="2">
    <source>
        <dbReference type="Proteomes" id="UP000265520"/>
    </source>
</evidence>
<dbReference type="EMBL" id="LXQA010264350">
    <property type="protein sequence ID" value="MCI39162.1"/>
    <property type="molecule type" value="Genomic_DNA"/>
</dbReference>
<reference evidence="1 2" key="1">
    <citation type="journal article" date="2018" name="Front. Plant Sci.">
        <title>Red Clover (Trifolium pratense) and Zigzag Clover (T. medium) - A Picture of Genomic Similarities and Differences.</title>
        <authorList>
            <person name="Dluhosova J."/>
            <person name="Istvanek J."/>
            <person name="Nedelnik J."/>
            <person name="Repkova J."/>
        </authorList>
    </citation>
    <scope>NUCLEOTIDE SEQUENCE [LARGE SCALE GENOMIC DNA]</scope>
    <source>
        <strain evidence="2">cv. 10/8</strain>
        <tissue evidence="1">Leaf</tissue>
    </source>
</reference>
<proteinExistence type="predicted"/>
<evidence type="ECO:0000313" key="1">
    <source>
        <dbReference type="EMBL" id="MCI39162.1"/>
    </source>
</evidence>